<dbReference type="SUPFAM" id="SSF46689">
    <property type="entry name" value="Homeodomain-like"/>
    <property type="match status" value="2"/>
</dbReference>
<dbReference type="PROSITE" id="PS00041">
    <property type="entry name" value="HTH_ARAC_FAMILY_1"/>
    <property type="match status" value="1"/>
</dbReference>
<dbReference type="Pfam" id="PF12833">
    <property type="entry name" value="HTH_18"/>
    <property type="match status" value="1"/>
</dbReference>
<evidence type="ECO:0000256" key="4">
    <source>
        <dbReference type="SAM" id="MobiDB-lite"/>
    </source>
</evidence>
<keyword evidence="3" id="KW-0804">Transcription</keyword>
<dbReference type="Gene3D" id="1.10.10.60">
    <property type="entry name" value="Homeodomain-like"/>
    <property type="match status" value="2"/>
</dbReference>
<evidence type="ECO:0000313" key="6">
    <source>
        <dbReference type="EMBL" id="MBT0769526.1"/>
    </source>
</evidence>
<evidence type="ECO:0000256" key="3">
    <source>
        <dbReference type="ARBA" id="ARBA00023163"/>
    </source>
</evidence>
<evidence type="ECO:0000259" key="5">
    <source>
        <dbReference type="PROSITE" id="PS01124"/>
    </source>
</evidence>
<reference evidence="6 7" key="1">
    <citation type="submission" date="2021-05" db="EMBL/GenBank/DDBJ databases">
        <title>Kineosporia and Streptomyces sp. nov. two new marine actinobacteria isolated from Coral.</title>
        <authorList>
            <person name="Buangrab K."/>
            <person name="Sutthacheep M."/>
            <person name="Yeemin T."/>
            <person name="Harunari E."/>
            <person name="Igarashi Y."/>
            <person name="Kanchanasin P."/>
            <person name="Tanasupawat S."/>
            <person name="Phongsopitanun W."/>
        </authorList>
    </citation>
    <scope>NUCLEOTIDE SEQUENCE [LARGE SCALE GENOMIC DNA]</scope>
    <source>
        <strain evidence="6 7">J2-2</strain>
    </source>
</reference>
<accession>A0ABS5TH75</accession>
<dbReference type="PRINTS" id="PR00032">
    <property type="entry name" value="HTHARAC"/>
</dbReference>
<dbReference type="InterPro" id="IPR020449">
    <property type="entry name" value="Tscrpt_reg_AraC-type_HTH"/>
</dbReference>
<dbReference type="Pfam" id="PF12852">
    <property type="entry name" value="Cupin_6"/>
    <property type="match status" value="1"/>
</dbReference>
<sequence length="322" mass="34695">MSGDPLSDALALIDAHCVLARAVLAGHPWSLTLRAYAPLMLVVPARGEFWLTVPGSGKQLLLAEGDIAVVHGDLEQVMSSRPDLEPEDGEELFRRQGRAALELGDSPDVTVLGCHIALDRNGEDLLLAALPPVTHIRAQDGQAPVLHWLLDRLLAEMSAEGNGSAFAARQYAGLLFVEVLRGFLADPSAGPPSWLRVLATPALAPAAHAMQADPGRAWTLEHLARTVAMSRSTFAERFREAAGVPPLTYLLHWRMRLAERALREDDVTIASLSHSLGYATESSFSHAFKRTLGLSPGQFRERARAEMTDDAGPVTRAPSSTG</sequence>
<dbReference type="SMART" id="SM00342">
    <property type="entry name" value="HTH_ARAC"/>
    <property type="match status" value="1"/>
</dbReference>
<feature type="domain" description="HTH araC/xylS-type" evidence="5">
    <location>
        <begin position="204"/>
        <end position="302"/>
    </location>
</feature>
<name>A0ABS5TH75_9ACTN</name>
<gene>
    <name evidence="6" type="ORF">KIH74_11380</name>
</gene>
<dbReference type="Proteomes" id="UP001197247">
    <property type="component" value="Unassembled WGS sequence"/>
</dbReference>
<dbReference type="InterPro" id="IPR018062">
    <property type="entry name" value="HTH_AraC-typ_CS"/>
</dbReference>
<proteinExistence type="predicted"/>
<dbReference type="PROSITE" id="PS01124">
    <property type="entry name" value="HTH_ARAC_FAMILY_2"/>
    <property type="match status" value="1"/>
</dbReference>
<evidence type="ECO:0000313" key="7">
    <source>
        <dbReference type="Proteomes" id="UP001197247"/>
    </source>
</evidence>
<keyword evidence="1" id="KW-0805">Transcription regulation</keyword>
<dbReference type="InterPro" id="IPR050204">
    <property type="entry name" value="AraC_XylS_family_regulators"/>
</dbReference>
<evidence type="ECO:0000256" key="1">
    <source>
        <dbReference type="ARBA" id="ARBA00023015"/>
    </source>
</evidence>
<dbReference type="EMBL" id="JAHBAY010000004">
    <property type="protein sequence ID" value="MBT0769526.1"/>
    <property type="molecule type" value="Genomic_DNA"/>
</dbReference>
<protein>
    <submittedName>
        <fullName evidence="6">AraC family transcriptional regulator</fullName>
    </submittedName>
</protein>
<dbReference type="InterPro" id="IPR032783">
    <property type="entry name" value="AraC_lig"/>
</dbReference>
<dbReference type="InterPro" id="IPR009057">
    <property type="entry name" value="Homeodomain-like_sf"/>
</dbReference>
<dbReference type="PANTHER" id="PTHR46796">
    <property type="entry name" value="HTH-TYPE TRANSCRIPTIONAL ACTIVATOR RHAS-RELATED"/>
    <property type="match status" value="1"/>
</dbReference>
<keyword evidence="2" id="KW-0238">DNA-binding</keyword>
<evidence type="ECO:0000256" key="2">
    <source>
        <dbReference type="ARBA" id="ARBA00023125"/>
    </source>
</evidence>
<comment type="caution">
    <text evidence="6">The sequence shown here is derived from an EMBL/GenBank/DDBJ whole genome shotgun (WGS) entry which is preliminary data.</text>
</comment>
<keyword evidence="7" id="KW-1185">Reference proteome</keyword>
<dbReference type="InterPro" id="IPR018060">
    <property type="entry name" value="HTH_AraC"/>
</dbReference>
<dbReference type="PANTHER" id="PTHR46796:SF7">
    <property type="entry name" value="ARAC FAMILY TRANSCRIPTIONAL REGULATOR"/>
    <property type="match status" value="1"/>
</dbReference>
<organism evidence="6 7">
    <name type="scientific">Kineosporia corallincola</name>
    <dbReference type="NCBI Taxonomy" id="2835133"/>
    <lineage>
        <taxon>Bacteria</taxon>
        <taxon>Bacillati</taxon>
        <taxon>Actinomycetota</taxon>
        <taxon>Actinomycetes</taxon>
        <taxon>Kineosporiales</taxon>
        <taxon>Kineosporiaceae</taxon>
        <taxon>Kineosporia</taxon>
    </lineage>
</organism>
<feature type="region of interest" description="Disordered" evidence="4">
    <location>
        <begin position="302"/>
        <end position="322"/>
    </location>
</feature>
<dbReference type="RefSeq" id="WP_214155827.1">
    <property type="nucleotide sequence ID" value="NZ_JAHBAY010000004.1"/>
</dbReference>